<feature type="transmembrane region" description="Helical" evidence="1">
    <location>
        <begin position="225"/>
        <end position="250"/>
    </location>
</feature>
<keyword evidence="3" id="KW-1185">Reference proteome</keyword>
<evidence type="ECO:0000313" key="3">
    <source>
        <dbReference type="Proteomes" id="UP000654482"/>
    </source>
</evidence>
<feature type="transmembrane region" description="Helical" evidence="1">
    <location>
        <begin position="182"/>
        <end position="205"/>
    </location>
</feature>
<dbReference type="EMBL" id="JADEWZ010000013">
    <property type="protein sequence ID" value="MBE9116328.1"/>
    <property type="molecule type" value="Genomic_DNA"/>
</dbReference>
<organism evidence="2 3">
    <name type="scientific">Lusitaniella coriacea LEGE 07157</name>
    <dbReference type="NCBI Taxonomy" id="945747"/>
    <lineage>
        <taxon>Bacteria</taxon>
        <taxon>Bacillati</taxon>
        <taxon>Cyanobacteriota</taxon>
        <taxon>Cyanophyceae</taxon>
        <taxon>Spirulinales</taxon>
        <taxon>Lusitaniellaceae</taxon>
        <taxon>Lusitaniella</taxon>
    </lineage>
</organism>
<accession>A0A8J7DX11</accession>
<comment type="caution">
    <text evidence="2">The sequence shown here is derived from an EMBL/GenBank/DDBJ whole genome shotgun (WGS) entry which is preliminary data.</text>
</comment>
<feature type="transmembrane region" description="Helical" evidence="1">
    <location>
        <begin position="155"/>
        <end position="175"/>
    </location>
</feature>
<dbReference type="GO" id="GO:0005886">
    <property type="term" value="C:plasma membrane"/>
    <property type="evidence" value="ECO:0007669"/>
    <property type="project" value="UniProtKB-SubCell"/>
</dbReference>
<dbReference type="Pfam" id="PF12679">
    <property type="entry name" value="ABC2_membrane_2"/>
    <property type="match status" value="1"/>
</dbReference>
<proteinExistence type="predicted"/>
<sequence>MIAISNIIAIFRKELQGYFTSPFAYIIVGVFWFLSGSFFISILLETSQEISLLEQQGTPYPIDAAYIFLLRFFSALGLLSLFILPILSMGLYAEERKRGTLELLATSPITNWSVAVGKLLGAIAFFTFMILPLLIYEAIAFGTADPPLQPGVPLLAHLGLILLAAAILSLGMFLSSLTDSTILAAILTFTLVLLLWIVDLLANRLPSPFSDILSHLSLLKHYNNLIQGVVDLSSLVLLMSYIILGLFLTAQSIEALRFARR</sequence>
<name>A0A8J7DX11_9CYAN</name>
<keyword evidence="1" id="KW-0812">Transmembrane</keyword>
<feature type="transmembrane region" description="Helical" evidence="1">
    <location>
        <begin position="64"/>
        <end position="93"/>
    </location>
</feature>
<keyword evidence="1" id="KW-1133">Transmembrane helix</keyword>
<dbReference type="GO" id="GO:0140359">
    <property type="term" value="F:ABC-type transporter activity"/>
    <property type="evidence" value="ECO:0007669"/>
    <property type="project" value="InterPro"/>
</dbReference>
<reference evidence="2" key="1">
    <citation type="submission" date="2020-10" db="EMBL/GenBank/DDBJ databases">
        <authorList>
            <person name="Castelo-Branco R."/>
            <person name="Eusebio N."/>
            <person name="Adriana R."/>
            <person name="Vieira A."/>
            <person name="Brugerolle De Fraissinette N."/>
            <person name="Rezende De Castro R."/>
            <person name="Schneider M.P."/>
            <person name="Vasconcelos V."/>
            <person name="Leao P.N."/>
        </authorList>
    </citation>
    <scope>NUCLEOTIDE SEQUENCE</scope>
    <source>
        <strain evidence="2">LEGE 07157</strain>
    </source>
</reference>
<feature type="transmembrane region" description="Helical" evidence="1">
    <location>
        <begin position="114"/>
        <end position="135"/>
    </location>
</feature>
<evidence type="ECO:0000256" key="1">
    <source>
        <dbReference type="SAM" id="Phobius"/>
    </source>
</evidence>
<protein>
    <submittedName>
        <fullName evidence="2">ABC transporter permease subunit</fullName>
    </submittedName>
</protein>
<dbReference type="PANTHER" id="PTHR43471">
    <property type="entry name" value="ABC TRANSPORTER PERMEASE"/>
    <property type="match status" value="1"/>
</dbReference>
<evidence type="ECO:0000313" key="2">
    <source>
        <dbReference type="EMBL" id="MBE9116328.1"/>
    </source>
</evidence>
<feature type="transmembrane region" description="Helical" evidence="1">
    <location>
        <begin position="22"/>
        <end position="44"/>
    </location>
</feature>
<gene>
    <name evidence="2" type="ORF">IQ249_10505</name>
</gene>
<dbReference type="AlphaFoldDB" id="A0A8J7DX11"/>
<dbReference type="Proteomes" id="UP000654482">
    <property type="component" value="Unassembled WGS sequence"/>
</dbReference>
<dbReference type="RefSeq" id="WP_194029421.1">
    <property type="nucleotide sequence ID" value="NZ_JADEWZ010000013.1"/>
</dbReference>
<keyword evidence="1" id="KW-0472">Membrane</keyword>